<dbReference type="AlphaFoldDB" id="A0A0V0SFJ1"/>
<gene>
    <name evidence="2" type="ORF">T07_8597</name>
</gene>
<proteinExistence type="predicted"/>
<sequence>MDCWGGAHPREFSFRRILNFVRSTEHHKDSSKNAVHDGIKVFPILIIATKFSLKIISAIGFEINIFFDLNRWLFVLGFGLNSSAIIRPIFVIGWSLIGCRGIVRCDLGLGDCCLSSLYQIWVHYH</sequence>
<organism evidence="2 3">
    <name type="scientific">Trichinella nelsoni</name>
    <dbReference type="NCBI Taxonomy" id="6336"/>
    <lineage>
        <taxon>Eukaryota</taxon>
        <taxon>Metazoa</taxon>
        <taxon>Ecdysozoa</taxon>
        <taxon>Nematoda</taxon>
        <taxon>Enoplea</taxon>
        <taxon>Dorylaimia</taxon>
        <taxon>Trichinellida</taxon>
        <taxon>Trichinellidae</taxon>
        <taxon>Trichinella</taxon>
    </lineage>
</organism>
<accession>A0A0V0SFJ1</accession>
<evidence type="ECO:0000256" key="1">
    <source>
        <dbReference type="SAM" id="Phobius"/>
    </source>
</evidence>
<dbReference type="EMBL" id="JYDL01000012">
    <property type="protein sequence ID" value="KRX25480.1"/>
    <property type="molecule type" value="Genomic_DNA"/>
</dbReference>
<evidence type="ECO:0000313" key="2">
    <source>
        <dbReference type="EMBL" id="KRX25480.1"/>
    </source>
</evidence>
<reference evidence="2 3" key="1">
    <citation type="submission" date="2015-01" db="EMBL/GenBank/DDBJ databases">
        <title>Evolution of Trichinella species and genotypes.</title>
        <authorList>
            <person name="Korhonen P.K."/>
            <person name="Edoardo P."/>
            <person name="Giuseppe L.R."/>
            <person name="Gasser R.B."/>
        </authorList>
    </citation>
    <scope>NUCLEOTIDE SEQUENCE [LARGE SCALE GENOMIC DNA]</scope>
    <source>
        <strain evidence="2">ISS37</strain>
    </source>
</reference>
<keyword evidence="1" id="KW-0812">Transmembrane</keyword>
<dbReference type="Proteomes" id="UP000054630">
    <property type="component" value="Unassembled WGS sequence"/>
</dbReference>
<protein>
    <submittedName>
        <fullName evidence="2">Uncharacterized protein</fullName>
    </submittedName>
</protein>
<feature type="transmembrane region" description="Helical" evidence="1">
    <location>
        <begin position="41"/>
        <end position="61"/>
    </location>
</feature>
<keyword evidence="1" id="KW-0472">Membrane</keyword>
<comment type="caution">
    <text evidence="2">The sequence shown here is derived from an EMBL/GenBank/DDBJ whole genome shotgun (WGS) entry which is preliminary data.</text>
</comment>
<name>A0A0V0SFJ1_9BILA</name>
<keyword evidence="1" id="KW-1133">Transmembrane helix</keyword>
<evidence type="ECO:0000313" key="3">
    <source>
        <dbReference type="Proteomes" id="UP000054630"/>
    </source>
</evidence>
<keyword evidence="3" id="KW-1185">Reference proteome</keyword>
<feature type="transmembrane region" description="Helical" evidence="1">
    <location>
        <begin position="73"/>
        <end position="97"/>
    </location>
</feature>